<reference evidence="1" key="1">
    <citation type="submission" date="2022-08" db="EMBL/GenBank/DDBJ databases">
        <authorList>
            <person name="Kallberg Y."/>
            <person name="Tangrot J."/>
            <person name="Rosling A."/>
        </authorList>
    </citation>
    <scope>NUCLEOTIDE SEQUENCE</scope>
    <source>
        <strain evidence="1">Wild A</strain>
    </source>
</reference>
<evidence type="ECO:0000313" key="1">
    <source>
        <dbReference type="EMBL" id="CAI2200110.1"/>
    </source>
</evidence>
<sequence length="113" mass="12725">VKGYAGHPNSPGFFCCSEEKQSGIYSSLAEVINTCYKEVFRSNTKFSSPLVIGFDNSDVVEQLFSDIIFRSYTFSLGRLNIFVLEMGKSKKPDASNPNKVWLDIDRFSNYTGK</sequence>
<accession>A0A9W4TCG7</accession>
<comment type="caution">
    <text evidence="1">The sequence shown here is derived from an EMBL/GenBank/DDBJ whole genome shotgun (WGS) entry which is preliminary data.</text>
</comment>
<dbReference type="OrthoDB" id="2426015at2759"/>
<dbReference type="EMBL" id="CAMKVN010023362">
    <property type="protein sequence ID" value="CAI2200110.1"/>
    <property type="molecule type" value="Genomic_DNA"/>
</dbReference>
<evidence type="ECO:0000313" key="2">
    <source>
        <dbReference type="Proteomes" id="UP001153678"/>
    </source>
</evidence>
<proteinExistence type="predicted"/>
<keyword evidence="2" id="KW-1185">Reference proteome</keyword>
<dbReference type="AlphaFoldDB" id="A0A9W4TCG7"/>
<gene>
    <name evidence="1" type="ORF">FWILDA_LOCUS19407</name>
</gene>
<protein>
    <submittedName>
        <fullName evidence="1">19651_t:CDS:1</fullName>
    </submittedName>
</protein>
<dbReference type="Proteomes" id="UP001153678">
    <property type="component" value="Unassembled WGS sequence"/>
</dbReference>
<feature type="non-terminal residue" evidence="1">
    <location>
        <position position="1"/>
    </location>
</feature>
<feature type="non-terminal residue" evidence="1">
    <location>
        <position position="113"/>
    </location>
</feature>
<organism evidence="1 2">
    <name type="scientific">Funneliformis geosporum</name>
    <dbReference type="NCBI Taxonomy" id="1117311"/>
    <lineage>
        <taxon>Eukaryota</taxon>
        <taxon>Fungi</taxon>
        <taxon>Fungi incertae sedis</taxon>
        <taxon>Mucoromycota</taxon>
        <taxon>Glomeromycotina</taxon>
        <taxon>Glomeromycetes</taxon>
        <taxon>Glomerales</taxon>
        <taxon>Glomeraceae</taxon>
        <taxon>Funneliformis</taxon>
    </lineage>
</organism>
<name>A0A9W4TCG7_9GLOM</name>